<organism evidence="3 4">
    <name type="scientific">Geomicrobium halophilum</name>
    <dbReference type="NCBI Taxonomy" id="549000"/>
    <lineage>
        <taxon>Bacteria</taxon>
        <taxon>Bacillati</taxon>
        <taxon>Bacillota</taxon>
        <taxon>Bacilli</taxon>
        <taxon>Bacillales</taxon>
        <taxon>Geomicrobium</taxon>
    </lineage>
</organism>
<dbReference type="CDD" id="cd05289">
    <property type="entry name" value="MDR_like_2"/>
    <property type="match status" value="1"/>
</dbReference>
<feature type="domain" description="Enoyl reductase (ER)" evidence="2">
    <location>
        <begin position="10"/>
        <end position="313"/>
    </location>
</feature>
<dbReference type="AlphaFoldDB" id="A0A841Q2L9"/>
<protein>
    <submittedName>
        <fullName evidence="3">NADPH:quinone reductase-like Zn-dependent oxidoreductase</fullName>
    </submittedName>
</protein>
<dbReference type="PANTHER" id="PTHR11695:SF294">
    <property type="entry name" value="RETICULON-4-INTERACTING PROTEIN 1, MITOCHONDRIAL"/>
    <property type="match status" value="1"/>
</dbReference>
<dbReference type="Gene3D" id="3.90.180.10">
    <property type="entry name" value="Medium-chain alcohol dehydrogenases, catalytic domain"/>
    <property type="match status" value="1"/>
</dbReference>
<dbReference type="SMART" id="SM00829">
    <property type="entry name" value="PKS_ER"/>
    <property type="match status" value="1"/>
</dbReference>
<dbReference type="InterPro" id="IPR050700">
    <property type="entry name" value="YIM1/Zinc_Alcohol_DH_Fams"/>
</dbReference>
<name>A0A841Q2L9_9BACL</name>
<dbReference type="Pfam" id="PF08240">
    <property type="entry name" value="ADH_N"/>
    <property type="match status" value="1"/>
</dbReference>
<dbReference type="GO" id="GO:0008270">
    <property type="term" value="F:zinc ion binding"/>
    <property type="evidence" value="ECO:0007669"/>
    <property type="project" value="InterPro"/>
</dbReference>
<reference evidence="3 4" key="1">
    <citation type="submission" date="2020-08" db="EMBL/GenBank/DDBJ databases">
        <title>Genomic Encyclopedia of Type Strains, Phase IV (KMG-IV): sequencing the most valuable type-strain genomes for metagenomic binning, comparative biology and taxonomic classification.</title>
        <authorList>
            <person name="Goeker M."/>
        </authorList>
    </citation>
    <scope>NUCLEOTIDE SEQUENCE [LARGE SCALE GENOMIC DNA]</scope>
    <source>
        <strain evidence="3 4">DSM 21769</strain>
    </source>
</reference>
<dbReference type="RefSeq" id="WP_184404871.1">
    <property type="nucleotide sequence ID" value="NZ_JACHHJ010000004.1"/>
</dbReference>
<dbReference type="InterPro" id="IPR013154">
    <property type="entry name" value="ADH-like_N"/>
</dbReference>
<dbReference type="SUPFAM" id="SSF50129">
    <property type="entry name" value="GroES-like"/>
    <property type="match status" value="1"/>
</dbReference>
<dbReference type="Gene3D" id="3.40.50.720">
    <property type="entry name" value="NAD(P)-binding Rossmann-like Domain"/>
    <property type="match status" value="1"/>
</dbReference>
<proteinExistence type="predicted"/>
<dbReference type="PANTHER" id="PTHR11695">
    <property type="entry name" value="ALCOHOL DEHYDROGENASE RELATED"/>
    <property type="match status" value="1"/>
</dbReference>
<dbReference type="InterPro" id="IPR020843">
    <property type="entry name" value="ER"/>
</dbReference>
<evidence type="ECO:0000313" key="3">
    <source>
        <dbReference type="EMBL" id="MBB6450808.1"/>
    </source>
</evidence>
<dbReference type="SUPFAM" id="SSF51735">
    <property type="entry name" value="NAD(P)-binding Rossmann-fold domains"/>
    <property type="match status" value="1"/>
</dbReference>
<comment type="caution">
    <text evidence="3">The sequence shown here is derived from an EMBL/GenBank/DDBJ whole genome shotgun (WGS) entry which is preliminary data.</text>
</comment>
<dbReference type="Pfam" id="PF13602">
    <property type="entry name" value="ADH_zinc_N_2"/>
    <property type="match status" value="1"/>
</dbReference>
<evidence type="ECO:0000313" key="4">
    <source>
        <dbReference type="Proteomes" id="UP000568839"/>
    </source>
</evidence>
<dbReference type="EMBL" id="JACHHJ010000004">
    <property type="protein sequence ID" value="MBB6450808.1"/>
    <property type="molecule type" value="Genomic_DNA"/>
</dbReference>
<gene>
    <name evidence="3" type="ORF">HNR44_002798</name>
</gene>
<dbReference type="PROSITE" id="PS01162">
    <property type="entry name" value="QOR_ZETA_CRYSTAL"/>
    <property type="match status" value="1"/>
</dbReference>
<evidence type="ECO:0000259" key="2">
    <source>
        <dbReference type="SMART" id="SM00829"/>
    </source>
</evidence>
<dbReference type="Proteomes" id="UP000568839">
    <property type="component" value="Unassembled WGS sequence"/>
</dbReference>
<accession>A0A841Q2L9</accession>
<dbReference type="InterPro" id="IPR011032">
    <property type="entry name" value="GroES-like_sf"/>
</dbReference>
<sequence length="322" mass="34437">MKGIGIHKYGDETQLTIIEAKPMNLASDQVRVSIRASGVNPIDWKLREGYLKDVTPFDPPLTLGWDGAGKITEVGEDVKDLQVGDDVFFRPELTEHGTYAEEIVTEADLVQRLPEGLSYVEGSSLPLVGLTVIQGLSEIGKLQSDQHVLILGGSGGVGTIAIQIAKAIGANVTTTCSAKNADFVTELGADHVIAYDQASIQKGGPSFDLLFDAVGPEAYQEAITRVNLGGTAVSIAGGASANDEISAVEKEQNIYAENMFMTPDKEKMAKLKTYVDQGQVKPIISHTSPMTIEGARQAHIDSQSNRTQGKIVLTREADGKIE</sequence>
<dbReference type="InterPro" id="IPR002364">
    <property type="entry name" value="Quin_OxRdtase/zeta-crystal_CS"/>
</dbReference>
<dbReference type="InterPro" id="IPR036291">
    <property type="entry name" value="NAD(P)-bd_dom_sf"/>
</dbReference>
<keyword evidence="1" id="KW-0560">Oxidoreductase</keyword>
<dbReference type="GO" id="GO:0016491">
    <property type="term" value="F:oxidoreductase activity"/>
    <property type="evidence" value="ECO:0007669"/>
    <property type="project" value="UniProtKB-KW"/>
</dbReference>
<keyword evidence="4" id="KW-1185">Reference proteome</keyword>
<evidence type="ECO:0000256" key="1">
    <source>
        <dbReference type="ARBA" id="ARBA00023002"/>
    </source>
</evidence>